<proteinExistence type="predicted"/>
<reference evidence="2 3" key="1">
    <citation type="journal article" date="2014" name="BMC Genomics">
        <title>Genome sequencing of four Aureobasidium pullulans varieties: biotechnological potential, stress tolerance, and description of new species.</title>
        <authorList>
            <person name="Gostin Ar C."/>
            <person name="Ohm R.A."/>
            <person name="Kogej T."/>
            <person name="Sonjak S."/>
            <person name="Turk M."/>
            <person name="Zajc J."/>
            <person name="Zalar P."/>
            <person name="Grube M."/>
            <person name="Sun H."/>
            <person name="Han J."/>
            <person name="Sharma A."/>
            <person name="Chiniquy J."/>
            <person name="Ngan C.Y."/>
            <person name="Lipzen A."/>
            <person name="Barry K."/>
            <person name="Grigoriev I.V."/>
            <person name="Gunde-Cimerman N."/>
        </authorList>
    </citation>
    <scope>NUCLEOTIDE SEQUENCE [LARGE SCALE GENOMIC DNA]</scope>
    <source>
        <strain evidence="2 3">EXF-150</strain>
    </source>
</reference>
<evidence type="ECO:0000313" key="2">
    <source>
        <dbReference type="EMBL" id="KEQ81667.1"/>
    </source>
</evidence>
<feature type="compositionally biased region" description="Polar residues" evidence="1">
    <location>
        <begin position="1"/>
        <end position="10"/>
    </location>
</feature>
<name>A0A074XI07_AURPU</name>
<evidence type="ECO:0000256" key="1">
    <source>
        <dbReference type="SAM" id="MobiDB-lite"/>
    </source>
</evidence>
<evidence type="ECO:0000313" key="3">
    <source>
        <dbReference type="Proteomes" id="UP000030706"/>
    </source>
</evidence>
<dbReference type="EMBL" id="KL584990">
    <property type="protein sequence ID" value="KEQ81667.1"/>
    <property type="molecule type" value="Genomic_DNA"/>
</dbReference>
<gene>
    <name evidence="2" type="ORF">M438DRAFT_337645</name>
</gene>
<sequence length="199" mass="22592">MVRRSSSVDSNWCYVAEPGAGRPTSALTKAPSSEGESDPALQPLIKRSKSLKGIFKQVSCRYGSLKSDLRRAGSYFDNAYRNRDNRASQVLANEEIGSISRDTIGKAREELNAGKYRKQEFFGSFIMHYRSLSETLHGLLDENNALVEDIERLKPDVDEDERVVRIDDLLHSQRNLDFLINELDAEISAILSWKLEPRR</sequence>
<accession>A0A074XI07</accession>
<dbReference type="HOGENOM" id="CLU_1371941_0_0_1"/>
<keyword evidence="3" id="KW-1185">Reference proteome</keyword>
<organism evidence="2 3">
    <name type="scientific">Aureobasidium pullulans EXF-150</name>
    <dbReference type="NCBI Taxonomy" id="1043002"/>
    <lineage>
        <taxon>Eukaryota</taxon>
        <taxon>Fungi</taxon>
        <taxon>Dikarya</taxon>
        <taxon>Ascomycota</taxon>
        <taxon>Pezizomycotina</taxon>
        <taxon>Dothideomycetes</taxon>
        <taxon>Dothideomycetidae</taxon>
        <taxon>Dothideales</taxon>
        <taxon>Saccotheciaceae</taxon>
        <taxon>Aureobasidium</taxon>
    </lineage>
</organism>
<dbReference type="GeneID" id="40746328"/>
<dbReference type="RefSeq" id="XP_029757854.1">
    <property type="nucleotide sequence ID" value="XM_029904022.1"/>
</dbReference>
<feature type="region of interest" description="Disordered" evidence="1">
    <location>
        <begin position="1"/>
        <end position="40"/>
    </location>
</feature>
<protein>
    <submittedName>
        <fullName evidence="2">Uncharacterized protein</fullName>
    </submittedName>
</protein>
<dbReference type="Proteomes" id="UP000030706">
    <property type="component" value="Unassembled WGS sequence"/>
</dbReference>
<dbReference type="AlphaFoldDB" id="A0A074XI07"/>